<proteinExistence type="inferred from homology"/>
<dbReference type="Pfam" id="PF04321">
    <property type="entry name" value="RmlD_sub_bind"/>
    <property type="match status" value="1"/>
</dbReference>
<dbReference type="Gene3D" id="3.40.50.720">
    <property type="entry name" value="NAD(P)-binding Rossmann-like Domain"/>
    <property type="match status" value="1"/>
</dbReference>
<dbReference type="SUPFAM" id="SSF51735">
    <property type="entry name" value="NAD(P)-binding Rossmann-fold domains"/>
    <property type="match status" value="1"/>
</dbReference>
<dbReference type="InterPro" id="IPR036291">
    <property type="entry name" value="NAD(P)-bd_dom_sf"/>
</dbReference>
<accession>A0A559J3Q8</accession>
<keyword evidence="2 4" id="KW-0560">Oxidoreductase</keyword>
<evidence type="ECO:0000256" key="2">
    <source>
        <dbReference type="RuleBase" id="RU364082"/>
    </source>
</evidence>
<evidence type="ECO:0000313" key="4">
    <source>
        <dbReference type="EMBL" id="TVX94519.1"/>
    </source>
</evidence>
<dbReference type="PANTHER" id="PTHR10491:SF4">
    <property type="entry name" value="METHIONINE ADENOSYLTRANSFERASE 2 SUBUNIT BETA"/>
    <property type="match status" value="1"/>
</dbReference>
<dbReference type="Proteomes" id="UP000318102">
    <property type="component" value="Unassembled WGS sequence"/>
</dbReference>
<gene>
    <name evidence="4" type="primary">rfbD</name>
    <name evidence="4" type="ORF">FPZ44_01270</name>
</gene>
<dbReference type="PANTHER" id="PTHR10491">
    <property type="entry name" value="DTDP-4-DEHYDRORHAMNOSE REDUCTASE"/>
    <property type="match status" value="1"/>
</dbReference>
<comment type="pathway">
    <text evidence="2">Carbohydrate biosynthesis; dTDP-L-rhamnose biosynthesis.</text>
</comment>
<dbReference type="InterPro" id="IPR029903">
    <property type="entry name" value="RmlD-like-bd"/>
</dbReference>
<protein>
    <recommendedName>
        <fullName evidence="2">dTDP-4-dehydrorhamnose reductase</fullName>
        <ecNumber evidence="2">1.1.1.133</ecNumber>
    </recommendedName>
</protein>
<keyword evidence="2" id="KW-0521">NADP</keyword>
<comment type="function">
    <text evidence="2">Catalyzes the reduction of dTDP-6-deoxy-L-lyxo-4-hexulose to yield dTDP-L-rhamnose.</text>
</comment>
<dbReference type="GO" id="GO:0005829">
    <property type="term" value="C:cytosol"/>
    <property type="evidence" value="ECO:0007669"/>
    <property type="project" value="TreeGrafter"/>
</dbReference>
<comment type="caution">
    <text evidence="4">The sequence shown here is derived from an EMBL/GenBank/DDBJ whole genome shotgun (WGS) entry which is preliminary data.</text>
</comment>
<dbReference type="AlphaFoldDB" id="A0A559J3Q8"/>
<evidence type="ECO:0000259" key="3">
    <source>
        <dbReference type="Pfam" id="PF04321"/>
    </source>
</evidence>
<evidence type="ECO:0000313" key="5">
    <source>
        <dbReference type="Proteomes" id="UP000318102"/>
    </source>
</evidence>
<dbReference type="NCBIfam" id="TIGR01214">
    <property type="entry name" value="rmlD"/>
    <property type="match status" value="1"/>
</dbReference>
<dbReference type="EC" id="1.1.1.133" evidence="2"/>
<dbReference type="InterPro" id="IPR005913">
    <property type="entry name" value="dTDP_dehydrorham_reduct"/>
</dbReference>
<evidence type="ECO:0000256" key="1">
    <source>
        <dbReference type="ARBA" id="ARBA00010944"/>
    </source>
</evidence>
<dbReference type="OrthoDB" id="9803892at2"/>
<keyword evidence="5" id="KW-1185">Reference proteome</keyword>
<comment type="similarity">
    <text evidence="1 2">Belongs to the dTDP-4-dehydrorhamnose reductase family.</text>
</comment>
<sequence length="285" mass="31918">MNRPLLVTGAAGQLGTDVMELLSKHNIPAVGCTRTNLDITDSEQVHEVIGRIKPWGIIHAAAYTKVDQAEYESDEAYRVNVYGSRNVAAAAESIGSKILMLSTDYVFDGRSTRPYDEFAAPRPINVYGSSKREAEKIVCQLNRRAFIVRTSWIFGRYGSNFVKTMLEQGKTNHELKVVHDQIGSPTYTKDLAESIIQLINTDWYGTYHISNTGSCSWHQFACAIMEEASLNVKVRSVPTSQFPRPARRPAYSVLEGRSLRLHGLSPLRPWREALADCIQALEVRN</sequence>
<dbReference type="Gene3D" id="3.90.25.10">
    <property type="entry name" value="UDP-galactose 4-epimerase, domain 1"/>
    <property type="match status" value="1"/>
</dbReference>
<dbReference type="FunFam" id="3.40.50.720:FF:000159">
    <property type="entry name" value="dTDP-4-dehydrorhamnose reductase"/>
    <property type="match status" value="1"/>
</dbReference>
<reference evidence="4 5" key="1">
    <citation type="submission" date="2019-07" db="EMBL/GenBank/DDBJ databases">
        <authorList>
            <person name="Kim J."/>
        </authorList>
    </citation>
    <scope>NUCLEOTIDE SEQUENCE [LARGE SCALE GENOMIC DNA]</scope>
    <source>
        <strain evidence="4 5">N4</strain>
    </source>
</reference>
<feature type="domain" description="RmlD-like substrate binding" evidence="3">
    <location>
        <begin position="5"/>
        <end position="281"/>
    </location>
</feature>
<dbReference type="GO" id="GO:0008831">
    <property type="term" value="F:dTDP-4-dehydrorhamnose reductase activity"/>
    <property type="evidence" value="ECO:0007669"/>
    <property type="project" value="UniProtKB-EC"/>
</dbReference>
<organism evidence="4 5">
    <name type="scientific">Paenibacillus agilis</name>
    <dbReference type="NCBI Taxonomy" id="3020863"/>
    <lineage>
        <taxon>Bacteria</taxon>
        <taxon>Bacillati</taxon>
        <taxon>Bacillota</taxon>
        <taxon>Bacilli</taxon>
        <taxon>Bacillales</taxon>
        <taxon>Paenibacillaceae</taxon>
        <taxon>Paenibacillus</taxon>
    </lineage>
</organism>
<dbReference type="GO" id="GO:0019305">
    <property type="term" value="P:dTDP-rhamnose biosynthetic process"/>
    <property type="evidence" value="ECO:0007669"/>
    <property type="project" value="UniProtKB-UniPathway"/>
</dbReference>
<dbReference type="EMBL" id="VNJK01000001">
    <property type="protein sequence ID" value="TVX94519.1"/>
    <property type="molecule type" value="Genomic_DNA"/>
</dbReference>
<dbReference type="UniPathway" id="UPA00124"/>
<name>A0A559J3Q8_9BACL</name>
<dbReference type="CDD" id="cd05254">
    <property type="entry name" value="dTDP_HR_like_SDR_e"/>
    <property type="match status" value="1"/>
</dbReference>